<dbReference type="Pfam" id="PF14567">
    <property type="entry name" value="SUKH_5"/>
    <property type="match status" value="1"/>
</dbReference>
<name>A0A9W5U1M9_9BACI</name>
<dbReference type="InterPro" id="IPR018958">
    <property type="entry name" value="Knr4/Smi1-like_dom"/>
</dbReference>
<dbReference type="AlphaFoldDB" id="A0A9W5U1M9"/>
<feature type="domain" description="Knr4/Smi1-like" evidence="1">
    <location>
        <begin position="22"/>
        <end position="135"/>
    </location>
</feature>
<evidence type="ECO:0000313" key="2">
    <source>
        <dbReference type="EMBL" id="GGB61077.1"/>
    </source>
</evidence>
<accession>A0A9W5U1M9</accession>
<proteinExistence type="predicted"/>
<dbReference type="SUPFAM" id="SSF160631">
    <property type="entry name" value="SMI1/KNR4-like"/>
    <property type="match status" value="1"/>
</dbReference>
<dbReference type="Gene3D" id="3.40.1580.10">
    <property type="entry name" value="SMI1/KNR4-like"/>
    <property type="match status" value="1"/>
</dbReference>
<evidence type="ECO:0000313" key="3">
    <source>
        <dbReference type="Proteomes" id="UP000621492"/>
    </source>
</evidence>
<organism evidence="2 3">
    <name type="scientific">Lentibacillus populi</name>
    <dbReference type="NCBI Taxonomy" id="1827502"/>
    <lineage>
        <taxon>Bacteria</taxon>
        <taxon>Bacillati</taxon>
        <taxon>Bacillota</taxon>
        <taxon>Bacilli</taxon>
        <taxon>Bacillales</taxon>
        <taxon>Bacillaceae</taxon>
        <taxon>Lentibacillus</taxon>
    </lineage>
</organism>
<comment type="caution">
    <text evidence="2">The sequence shown here is derived from an EMBL/GenBank/DDBJ whole genome shotgun (WGS) entry which is preliminary data.</text>
</comment>
<reference evidence="2" key="1">
    <citation type="journal article" date="2014" name="Int. J. Syst. Evol. Microbiol.">
        <title>Complete genome sequence of Corynebacterium casei LMG S-19264T (=DSM 44701T), isolated from a smear-ripened cheese.</title>
        <authorList>
            <consortium name="US DOE Joint Genome Institute (JGI-PGF)"/>
            <person name="Walter F."/>
            <person name="Albersmeier A."/>
            <person name="Kalinowski J."/>
            <person name="Ruckert C."/>
        </authorList>
    </citation>
    <scope>NUCLEOTIDE SEQUENCE</scope>
    <source>
        <strain evidence="2">CGMCC 1.15454</strain>
    </source>
</reference>
<protein>
    <submittedName>
        <fullName evidence="2">Antitoxin YobK</fullName>
    </submittedName>
</protein>
<gene>
    <name evidence="2" type="primary">yobK</name>
    <name evidence="2" type="ORF">GCM10011409_42940</name>
</gene>
<keyword evidence="3" id="KW-1185">Reference proteome</keyword>
<evidence type="ECO:0000259" key="1">
    <source>
        <dbReference type="SMART" id="SM00860"/>
    </source>
</evidence>
<sequence length="147" mass="16867">MSRKDIERIISENIDSVFFTGGAEESILGEIENRLDVTLPDGYKWFLRKYGSGGIFGVDILGVGRFNEPIVIDETMKLRKFGLEKNLVVIEDCDEFVYCLDTSEMINNECPVISWDQHDGYDSIEAKTFTDFLTERFADAKEAWEED</sequence>
<dbReference type="InterPro" id="IPR037883">
    <property type="entry name" value="Knr4/Smi1-like_sf"/>
</dbReference>
<dbReference type="RefSeq" id="WP_188725860.1">
    <property type="nucleotide sequence ID" value="NZ_BMJD01000064.1"/>
</dbReference>
<dbReference type="SMART" id="SM00860">
    <property type="entry name" value="SMI1_KNR4"/>
    <property type="match status" value="1"/>
</dbReference>
<dbReference type="Proteomes" id="UP000621492">
    <property type="component" value="Unassembled WGS sequence"/>
</dbReference>
<reference evidence="2" key="2">
    <citation type="submission" date="2020-09" db="EMBL/GenBank/DDBJ databases">
        <authorList>
            <person name="Sun Q."/>
            <person name="Zhou Y."/>
        </authorList>
    </citation>
    <scope>NUCLEOTIDE SEQUENCE</scope>
    <source>
        <strain evidence="2">CGMCC 1.15454</strain>
    </source>
</reference>
<dbReference type="EMBL" id="BMJD01000064">
    <property type="protein sequence ID" value="GGB61077.1"/>
    <property type="molecule type" value="Genomic_DNA"/>
</dbReference>